<dbReference type="InterPro" id="IPR036974">
    <property type="entry name" value="PUA_sf"/>
</dbReference>
<name>A0A2H6CRT2_TETHA</name>
<evidence type="ECO:0000313" key="7">
    <source>
        <dbReference type="Proteomes" id="UP000236214"/>
    </source>
</evidence>
<evidence type="ECO:0000259" key="4">
    <source>
        <dbReference type="Pfam" id="PF10672"/>
    </source>
</evidence>
<dbReference type="CDD" id="cd11572">
    <property type="entry name" value="RlmI_M_like"/>
    <property type="match status" value="1"/>
</dbReference>
<dbReference type="PANTHER" id="PTHR43042">
    <property type="entry name" value="SAM-DEPENDENT METHYLTRANSFERASE"/>
    <property type="match status" value="1"/>
</dbReference>
<dbReference type="AlphaFoldDB" id="A0A2H6CRT2"/>
<evidence type="ECO:0000256" key="2">
    <source>
        <dbReference type="ARBA" id="ARBA00022679"/>
    </source>
</evidence>
<dbReference type="InterPro" id="IPR015947">
    <property type="entry name" value="PUA-like_sf"/>
</dbReference>
<dbReference type="Pfam" id="PF10672">
    <property type="entry name" value="Methyltrans_SAM"/>
    <property type="match status" value="1"/>
</dbReference>
<dbReference type="GO" id="GO:0008168">
    <property type="term" value="F:methyltransferase activity"/>
    <property type="evidence" value="ECO:0007669"/>
    <property type="project" value="UniProtKB-KW"/>
</dbReference>
<keyword evidence="1" id="KW-0489">Methyltransferase</keyword>
<keyword evidence="3" id="KW-0949">S-adenosyl-L-methionine</keyword>
<gene>
    <name evidence="6" type="ORF">TEHN7118_0501</name>
</gene>
<dbReference type="Pfam" id="PF17785">
    <property type="entry name" value="PUA_3"/>
    <property type="match status" value="1"/>
</dbReference>
<dbReference type="RefSeq" id="WP_061840078.1">
    <property type="nucleotide sequence ID" value="NZ_BDEC01000017.1"/>
</dbReference>
<sequence length="389" mass="44756">MEIKITQQAAKRVQNGYPLLQKDDLMDQIQENQWVDFVNKEGKRIAKGYLGVQNNGVGWSLTTKNRPLNHAFFVELFFRAKEKRRAFYQDKKTDAFRLLNSAGDGLGGMTVDKYGDFAVVSWYNRTLYNKQEEIISAFKEIFPEVKGIYEKLRFQTDQPYSNLLAGIKAPEPLHIKENNVNYVVYLNEGLMTGIFLDQREVRALLASGFVRNKDVLNMFSYTGAFSVAAAVGKAKSTTSVDLAKRSLKKTKEQFNVNQIDLEQQMIHVMDTFDYFKYAKKKGLSFDCIILDPPSFARNKKKVFRVAKDYGSLVEDSVEILNRQGMIIASTNAGNVSSKKFQTMIEKALQEKNVTYKLIKKFHLPKDYVVHSSFPEGDYLKVYFYQIEKR</sequence>
<dbReference type="CDD" id="cd02440">
    <property type="entry name" value="AdoMet_MTases"/>
    <property type="match status" value="1"/>
</dbReference>
<dbReference type="Gene3D" id="3.40.50.150">
    <property type="entry name" value="Vaccinia Virus protein VP39"/>
    <property type="match status" value="1"/>
</dbReference>
<evidence type="ECO:0000313" key="6">
    <source>
        <dbReference type="EMBL" id="GBD67695.1"/>
    </source>
</evidence>
<protein>
    <recommendedName>
        <fullName evidence="8">Class I SAM-dependent rRNA methyltransferase</fullName>
    </recommendedName>
</protein>
<feature type="domain" description="RlmI-like PUA" evidence="5">
    <location>
        <begin position="3"/>
        <end position="62"/>
    </location>
</feature>
<accession>A0A2H6CRT2</accession>
<dbReference type="Proteomes" id="UP000236214">
    <property type="component" value="Unassembled WGS sequence"/>
</dbReference>
<reference evidence="6 7" key="1">
    <citation type="submission" date="2016-05" db="EMBL/GenBank/DDBJ databases">
        <title>Whole genome sequencing of Tetragenococcus halophilus subsp. halophilus NISL 7118.</title>
        <authorList>
            <person name="Shiwa Y."/>
            <person name="Nishimura I."/>
            <person name="Yoshikawa H."/>
            <person name="Koyama Y."/>
            <person name="Oguma T."/>
        </authorList>
    </citation>
    <scope>NUCLEOTIDE SEQUENCE [LARGE SCALE GENOMIC DNA]</scope>
    <source>
        <strain evidence="6 7">NISL 7118</strain>
    </source>
</reference>
<comment type="caution">
    <text evidence="6">The sequence shown here is derived from an EMBL/GenBank/DDBJ whole genome shotgun (WGS) entry which is preliminary data.</text>
</comment>
<dbReference type="InterPro" id="IPR041532">
    <property type="entry name" value="RlmI-like_PUA"/>
</dbReference>
<dbReference type="GO" id="GO:0032259">
    <property type="term" value="P:methylation"/>
    <property type="evidence" value="ECO:0007669"/>
    <property type="project" value="UniProtKB-KW"/>
</dbReference>
<dbReference type="InterPro" id="IPR019614">
    <property type="entry name" value="SAM-dep_methyl-trfase"/>
</dbReference>
<dbReference type="GeneID" id="64054573"/>
<organism evidence="6 7">
    <name type="scientific">Tetragenococcus halophilus subsp. halophilus</name>
    <dbReference type="NCBI Taxonomy" id="1513897"/>
    <lineage>
        <taxon>Bacteria</taxon>
        <taxon>Bacillati</taxon>
        <taxon>Bacillota</taxon>
        <taxon>Bacilli</taxon>
        <taxon>Lactobacillales</taxon>
        <taxon>Enterococcaceae</taxon>
        <taxon>Tetragenococcus</taxon>
    </lineage>
</organism>
<dbReference type="PANTHER" id="PTHR43042:SF3">
    <property type="entry name" value="RIBOSOMAL RNA LARGE SUBUNIT METHYLTRANSFERASE YWBD-RELATED"/>
    <property type="match status" value="1"/>
</dbReference>
<dbReference type="Gene3D" id="2.30.130.10">
    <property type="entry name" value="PUA domain"/>
    <property type="match status" value="1"/>
</dbReference>
<evidence type="ECO:0000259" key="5">
    <source>
        <dbReference type="Pfam" id="PF17785"/>
    </source>
</evidence>
<feature type="domain" description="S-adenosylmethionine-dependent methyltransferase" evidence="4">
    <location>
        <begin position="171"/>
        <end position="337"/>
    </location>
</feature>
<dbReference type="EMBL" id="BDEC01000017">
    <property type="protein sequence ID" value="GBD67695.1"/>
    <property type="molecule type" value="Genomic_DNA"/>
</dbReference>
<dbReference type="GO" id="GO:0003723">
    <property type="term" value="F:RNA binding"/>
    <property type="evidence" value="ECO:0007669"/>
    <property type="project" value="InterPro"/>
</dbReference>
<dbReference type="Gene3D" id="3.30.750.80">
    <property type="entry name" value="RNA methyltransferase domain (HRMD) like"/>
    <property type="match status" value="1"/>
</dbReference>
<evidence type="ECO:0000256" key="3">
    <source>
        <dbReference type="ARBA" id="ARBA00022691"/>
    </source>
</evidence>
<dbReference type="InterPro" id="IPR029063">
    <property type="entry name" value="SAM-dependent_MTases_sf"/>
</dbReference>
<proteinExistence type="predicted"/>
<keyword evidence="2" id="KW-0808">Transferase</keyword>
<evidence type="ECO:0000256" key="1">
    <source>
        <dbReference type="ARBA" id="ARBA00022603"/>
    </source>
</evidence>
<dbReference type="SUPFAM" id="SSF88697">
    <property type="entry name" value="PUA domain-like"/>
    <property type="match status" value="1"/>
</dbReference>
<dbReference type="SUPFAM" id="SSF53335">
    <property type="entry name" value="S-adenosyl-L-methionine-dependent methyltransferases"/>
    <property type="match status" value="1"/>
</dbReference>
<keyword evidence="7" id="KW-1185">Reference proteome</keyword>
<evidence type="ECO:0008006" key="8">
    <source>
        <dbReference type="Google" id="ProtNLM"/>
    </source>
</evidence>